<evidence type="ECO:0000256" key="8">
    <source>
        <dbReference type="ARBA" id="ARBA00023136"/>
    </source>
</evidence>
<comment type="caution">
    <text evidence="11">The sequence shown here is derived from an EMBL/GenBank/DDBJ whole genome shotgun (WGS) entry which is preliminary data.</text>
</comment>
<dbReference type="Proteomes" id="UP000249458">
    <property type="component" value="Unassembled WGS sequence"/>
</dbReference>
<comment type="subcellular location">
    <subcellularLocation>
        <location evidence="1">Membrane</location>
        <topology evidence="1">Single-pass membrane protein</topology>
    </subcellularLocation>
</comment>
<evidence type="ECO:0000313" key="12">
    <source>
        <dbReference type="Proteomes" id="UP000249458"/>
    </source>
</evidence>
<keyword evidence="7" id="KW-1133">Transmembrane helix</keyword>
<dbReference type="InterPro" id="IPR040198">
    <property type="entry name" value="Fido_containing"/>
</dbReference>
<sequence>MYYRDFLKEFNPAIAYSFDPESSPNHDSQTLQDTYFHEAGQYQDMMAAYLYAQENLLPLIKTKSLTSTDLLEHTKRIHGFIAKTLLAPFEMHSGEFTDQFVFRWHHGASIVQEFILYLANKHSPGNTPKKFANFLLKNYKVPEPDSLKFLKLIDRIKKDPSITIPDCAQKIVDKDENPESVRTLSKLYVAFNRNLLSDEDKAIVGKLCKICILPEQIMEKMNEFSDRLVKQLVQCNAEDIDEVATFAANVFYELTEIHPFANGNGRTATCLMNCVLKGLGYPDILLRYPGDARNPDSQYSKAISQIAVTRKPLADLIKARILEAQKAPYKNEKREEHMQLTIAMATLCKRIQRKYPSININNLAIESIEKWKKQFKPKLKNEIECQIGFCRDMVTAGKNLEKVYDAKKTAIPVAPELLQRQVSQAAAFIEKYSGVTGWKSSTTKGLTFWITLDNMDDVKIIAQKLQYMSNAMEVNSGMSQGRATVICHIGNNLNYLLEADQGLTDIIGKINKESAQSNLNISI</sequence>
<evidence type="ECO:0000256" key="5">
    <source>
        <dbReference type="ARBA" id="ARBA00022803"/>
    </source>
</evidence>
<dbReference type="InterPro" id="IPR003812">
    <property type="entry name" value="Fido"/>
</dbReference>
<keyword evidence="4" id="KW-0547">Nucleotide-binding</keyword>
<reference evidence="11 12" key="1">
    <citation type="submission" date="2017-02" db="EMBL/GenBank/DDBJ databases">
        <title>Legionella quilivanii strain from human: case report and whole genome sequencing analysis.</title>
        <authorList>
            <person name="Lalancette C."/>
            <person name="Leduc J.-M."/>
            <person name="Levesque S."/>
            <person name="Fournier E."/>
            <person name="Saoud J."/>
            <person name="Faucher S.P."/>
            <person name="Bernard K."/>
            <person name="Martineau C."/>
            <person name="Longtin J."/>
        </authorList>
    </citation>
    <scope>NUCLEOTIDE SEQUENCE [LARGE SCALE GENOMIC DNA]</scope>
    <source>
        <strain evidence="11 12">ID143958</strain>
    </source>
</reference>
<dbReference type="AlphaFoldDB" id="A0A364LLD3"/>
<organism evidence="11 12">
    <name type="scientific">Legionella quinlivanii</name>
    <dbReference type="NCBI Taxonomy" id="45073"/>
    <lineage>
        <taxon>Bacteria</taxon>
        <taxon>Pseudomonadati</taxon>
        <taxon>Pseudomonadota</taxon>
        <taxon>Gammaproteobacteria</taxon>
        <taxon>Legionellales</taxon>
        <taxon>Legionellaceae</taxon>
        <taxon>Legionella</taxon>
    </lineage>
</organism>
<evidence type="ECO:0000256" key="4">
    <source>
        <dbReference type="ARBA" id="ARBA00022741"/>
    </source>
</evidence>
<evidence type="ECO:0000256" key="1">
    <source>
        <dbReference type="ARBA" id="ARBA00004167"/>
    </source>
</evidence>
<dbReference type="Gene3D" id="1.10.3290.10">
    <property type="entry name" value="Fido-like domain"/>
    <property type="match status" value="1"/>
</dbReference>
<feature type="active site" evidence="9">
    <location>
        <position position="258"/>
    </location>
</feature>
<keyword evidence="8" id="KW-0472">Membrane</keyword>
<dbReference type="RefSeq" id="WP_112218900.1">
    <property type="nucleotide sequence ID" value="NZ_MVJN01000003.1"/>
</dbReference>
<evidence type="ECO:0000256" key="7">
    <source>
        <dbReference type="ARBA" id="ARBA00022989"/>
    </source>
</evidence>
<evidence type="ECO:0000313" key="11">
    <source>
        <dbReference type="EMBL" id="RAP37549.1"/>
    </source>
</evidence>
<evidence type="ECO:0000256" key="3">
    <source>
        <dbReference type="ARBA" id="ARBA00022737"/>
    </source>
</evidence>
<evidence type="ECO:0000256" key="6">
    <source>
        <dbReference type="ARBA" id="ARBA00022840"/>
    </source>
</evidence>
<dbReference type="PANTHER" id="PTHR13504">
    <property type="entry name" value="FIDO DOMAIN-CONTAINING PROTEIN DDB_G0283145"/>
    <property type="match status" value="1"/>
</dbReference>
<dbReference type="EMBL" id="MVJN01000003">
    <property type="protein sequence ID" value="RAP37549.1"/>
    <property type="molecule type" value="Genomic_DNA"/>
</dbReference>
<dbReference type="PROSITE" id="PS51459">
    <property type="entry name" value="FIDO"/>
    <property type="match status" value="1"/>
</dbReference>
<dbReference type="Pfam" id="PF02661">
    <property type="entry name" value="Fic"/>
    <property type="match status" value="1"/>
</dbReference>
<name>A0A364LLD3_9GAMM</name>
<evidence type="ECO:0000259" key="10">
    <source>
        <dbReference type="PROSITE" id="PS51459"/>
    </source>
</evidence>
<evidence type="ECO:0000256" key="9">
    <source>
        <dbReference type="PIRSR" id="PIRSR640198-1"/>
    </source>
</evidence>
<keyword evidence="5" id="KW-0802">TPR repeat</keyword>
<proteinExistence type="predicted"/>
<dbReference type="SUPFAM" id="SSF140931">
    <property type="entry name" value="Fic-like"/>
    <property type="match status" value="1"/>
</dbReference>
<evidence type="ECO:0000256" key="2">
    <source>
        <dbReference type="ARBA" id="ARBA00022692"/>
    </source>
</evidence>
<protein>
    <recommendedName>
        <fullName evidence="10">Fido domain-containing protein</fullName>
    </recommendedName>
</protein>
<gene>
    <name evidence="11" type="ORF">B1207_05085</name>
</gene>
<keyword evidence="6" id="KW-0067">ATP-binding</keyword>
<dbReference type="GO" id="GO:0016020">
    <property type="term" value="C:membrane"/>
    <property type="evidence" value="ECO:0007669"/>
    <property type="project" value="UniProtKB-SubCell"/>
</dbReference>
<keyword evidence="3" id="KW-0677">Repeat</keyword>
<feature type="domain" description="Fido" evidence="10">
    <location>
        <begin position="183"/>
        <end position="319"/>
    </location>
</feature>
<dbReference type="InterPro" id="IPR036597">
    <property type="entry name" value="Fido-like_dom_sf"/>
</dbReference>
<dbReference type="GO" id="GO:0005524">
    <property type="term" value="F:ATP binding"/>
    <property type="evidence" value="ECO:0007669"/>
    <property type="project" value="UniProtKB-KW"/>
</dbReference>
<keyword evidence="2" id="KW-0812">Transmembrane</keyword>
<dbReference type="PANTHER" id="PTHR13504:SF34">
    <property type="entry name" value="PROTEIN ADENYLYLTRANSFERASE FICD"/>
    <property type="match status" value="1"/>
</dbReference>
<accession>A0A364LLD3</accession>